<dbReference type="GO" id="GO:0005737">
    <property type="term" value="C:cytoplasm"/>
    <property type="evidence" value="ECO:0007669"/>
    <property type="project" value="UniProtKB-SubCell"/>
</dbReference>
<comment type="subcellular location">
    <subcellularLocation>
        <location evidence="9">Cytoplasm</location>
    </subcellularLocation>
</comment>
<dbReference type="InterPro" id="IPR004821">
    <property type="entry name" value="Cyt_trans-like"/>
</dbReference>
<feature type="binding site" evidence="9">
    <location>
        <position position="103"/>
    </location>
    <ligand>
        <name>substrate</name>
    </ligand>
</feature>
<feature type="binding site" evidence="9">
    <location>
        <begin position="139"/>
        <end position="145"/>
    </location>
    <ligand>
        <name>ATP</name>
        <dbReference type="ChEBI" id="CHEBI:30616"/>
    </ligand>
</feature>
<evidence type="ECO:0000256" key="3">
    <source>
        <dbReference type="ARBA" id="ARBA00022695"/>
    </source>
</evidence>
<dbReference type="GO" id="GO:0015937">
    <property type="term" value="P:coenzyme A biosynthetic process"/>
    <property type="evidence" value="ECO:0007669"/>
    <property type="project" value="UniProtKB-UniRule"/>
</dbReference>
<evidence type="ECO:0000256" key="7">
    <source>
        <dbReference type="ARBA" id="ARBA00022993"/>
    </source>
</evidence>
<keyword evidence="4 9" id="KW-0547">Nucleotide-binding</keyword>
<keyword evidence="7 9" id="KW-0173">Coenzyme A biosynthesis</keyword>
<dbReference type="Gene3D" id="3.40.50.620">
    <property type="entry name" value="HUPs"/>
    <property type="match status" value="1"/>
</dbReference>
<reference evidence="11 12" key="1">
    <citation type="submission" date="2011-08" db="EMBL/GenBank/DDBJ databases">
        <authorList>
            <person name="Weinstock G."/>
            <person name="Sodergren E."/>
            <person name="Clifton S."/>
            <person name="Fulton L."/>
            <person name="Fulton B."/>
            <person name="Courtney L."/>
            <person name="Fronick C."/>
            <person name="Harrison M."/>
            <person name="Strong C."/>
            <person name="Farmer C."/>
            <person name="Delahaunty K."/>
            <person name="Markovic C."/>
            <person name="Hall O."/>
            <person name="Minx P."/>
            <person name="Tomlinson C."/>
            <person name="Mitreva M."/>
            <person name="Hou S."/>
            <person name="Chen J."/>
            <person name="Wollam A."/>
            <person name="Pepin K.H."/>
            <person name="Johnson M."/>
            <person name="Bhonagiri V."/>
            <person name="Zhang X."/>
            <person name="Suruliraj S."/>
            <person name="Warren W."/>
            <person name="Chinwalla A."/>
            <person name="Mardis E.R."/>
            <person name="Wilson R.K."/>
        </authorList>
    </citation>
    <scope>NUCLEOTIDE SEQUENCE [LARGE SCALE GENOMIC DNA]</scope>
    <source>
        <strain evidence="11 12">DP7</strain>
    </source>
</reference>
<dbReference type="CDD" id="cd02163">
    <property type="entry name" value="PPAT"/>
    <property type="match status" value="1"/>
</dbReference>
<feature type="binding site" evidence="9">
    <location>
        <position position="33"/>
    </location>
    <ligand>
        <name>ATP</name>
        <dbReference type="ChEBI" id="CHEBI:30616"/>
    </ligand>
</feature>
<evidence type="ECO:0000256" key="6">
    <source>
        <dbReference type="ARBA" id="ARBA00022842"/>
    </source>
</evidence>
<feature type="binding site" evidence="9">
    <location>
        <begin position="25"/>
        <end position="26"/>
    </location>
    <ligand>
        <name>ATP</name>
        <dbReference type="ChEBI" id="CHEBI:30616"/>
    </ligand>
</feature>
<keyword evidence="1 9" id="KW-0963">Cytoplasm</keyword>
<dbReference type="PATRIC" id="fig|537010.4.peg.3558"/>
<proteinExistence type="inferred from homology"/>
<accession>G9XS48</accession>
<comment type="pathway">
    <text evidence="9">Cofactor biosynthesis; coenzyme A biosynthesis; CoA from (R)-pantothenate: step 4/5.</text>
</comment>
<keyword evidence="2 9" id="KW-0808">Transferase</keyword>
<protein>
    <recommendedName>
        <fullName evidence="9">Phosphopantetheine adenylyltransferase</fullName>
        <ecNumber evidence="9">2.7.7.3</ecNumber>
    </recommendedName>
    <alternativeName>
        <fullName evidence="9">Dephospho-CoA pyrophosphorylase</fullName>
    </alternativeName>
    <alternativeName>
        <fullName evidence="9">Pantetheine-phosphate adenylyltransferase</fullName>
        <shortName evidence="9">PPAT</shortName>
    </alternativeName>
</protein>
<keyword evidence="3 9" id="KW-0548">Nucleotidyltransferase</keyword>
<dbReference type="UniPathway" id="UPA00241">
    <property type="reaction ID" value="UER00355"/>
</dbReference>
<feature type="binding site" evidence="9">
    <location>
        <position position="114"/>
    </location>
    <ligand>
        <name>ATP</name>
        <dbReference type="ChEBI" id="CHEBI:30616"/>
    </ligand>
</feature>
<feature type="site" description="Transition state stabilizer" evidence="9">
    <location>
        <position position="33"/>
    </location>
</feature>
<gene>
    <name evidence="9" type="primary">coaD</name>
    <name evidence="11" type="ORF">HMPREF0322_03796</name>
</gene>
<feature type="binding site" evidence="9">
    <location>
        <position position="57"/>
    </location>
    <ligand>
        <name>substrate</name>
    </ligand>
</feature>
<dbReference type="NCBIfam" id="TIGR01510">
    <property type="entry name" value="coaD_prev_kdtB"/>
    <property type="match status" value="1"/>
</dbReference>
<dbReference type="EMBL" id="AFZX01000096">
    <property type="protein sequence ID" value="EHL05576.1"/>
    <property type="molecule type" value="Genomic_DNA"/>
</dbReference>
<dbReference type="EC" id="2.7.7.3" evidence="9"/>
<dbReference type="InterPro" id="IPR014729">
    <property type="entry name" value="Rossmann-like_a/b/a_fold"/>
</dbReference>
<feature type="binding site" evidence="9">
    <location>
        <position position="89"/>
    </location>
    <ligand>
        <name>substrate</name>
    </ligand>
</feature>
<evidence type="ECO:0000259" key="10">
    <source>
        <dbReference type="Pfam" id="PF01467"/>
    </source>
</evidence>
<comment type="caution">
    <text evidence="11">The sequence shown here is derived from an EMBL/GenBank/DDBJ whole genome shotgun (WGS) entry which is preliminary data.</text>
</comment>
<feature type="binding site" evidence="9">
    <location>
        <position position="25"/>
    </location>
    <ligand>
        <name>substrate</name>
    </ligand>
</feature>
<dbReference type="InterPro" id="IPR001980">
    <property type="entry name" value="PPAT"/>
</dbReference>
<dbReference type="Pfam" id="PF01467">
    <property type="entry name" value="CTP_transf_like"/>
    <property type="match status" value="1"/>
</dbReference>
<evidence type="ECO:0000256" key="2">
    <source>
        <dbReference type="ARBA" id="ARBA00022679"/>
    </source>
</evidence>
<dbReference type="NCBIfam" id="TIGR00125">
    <property type="entry name" value="cyt_tran_rel"/>
    <property type="match status" value="1"/>
</dbReference>
<evidence type="ECO:0000256" key="9">
    <source>
        <dbReference type="HAMAP-Rule" id="MF_00151"/>
    </source>
</evidence>
<evidence type="ECO:0000256" key="8">
    <source>
        <dbReference type="ARBA" id="ARBA00029346"/>
    </source>
</evidence>
<evidence type="ECO:0000256" key="5">
    <source>
        <dbReference type="ARBA" id="ARBA00022840"/>
    </source>
</evidence>
<sequence>MEGQCHVKTMRKGAGQVRIAIYPGTFDPVTNGHLDILKRATEFFDEVIVAVAVDSNKTTLFSLEERIQLLETAAEELSQVKIRGFEGLTVEFARQCGANAIIRGLRAMQDFEYEFQLALMNKKLAADIETIFLMTQSEFSFISSSSIKWAASLKGNISEFVPPHVERAIYKKYHPEIDD</sequence>
<dbReference type="HAMAP" id="MF_00151">
    <property type="entry name" value="PPAT_bact"/>
    <property type="match status" value="1"/>
</dbReference>
<dbReference type="PRINTS" id="PR01020">
    <property type="entry name" value="LPSBIOSNTHSS"/>
</dbReference>
<comment type="subunit">
    <text evidence="9">Homohexamer.</text>
</comment>
<feature type="domain" description="Cytidyltransferase-like" evidence="10">
    <location>
        <begin position="21"/>
        <end position="148"/>
    </location>
</feature>
<feature type="binding site" evidence="9">
    <location>
        <begin position="104"/>
        <end position="106"/>
    </location>
    <ligand>
        <name>ATP</name>
        <dbReference type="ChEBI" id="CHEBI:30616"/>
    </ligand>
</feature>
<evidence type="ECO:0000256" key="4">
    <source>
        <dbReference type="ARBA" id="ARBA00022741"/>
    </source>
</evidence>
<keyword evidence="5 9" id="KW-0067">ATP-binding</keyword>
<comment type="function">
    <text evidence="9">Reversibly transfers an adenylyl group from ATP to 4'-phosphopantetheine, yielding dephospho-CoA (dPCoA) and pyrophosphate.</text>
</comment>
<dbReference type="AlphaFoldDB" id="G9XS48"/>
<dbReference type="SUPFAM" id="SSF52374">
    <property type="entry name" value="Nucleotidylyl transferase"/>
    <property type="match status" value="1"/>
</dbReference>
<dbReference type="GO" id="GO:0004595">
    <property type="term" value="F:pantetheine-phosphate adenylyltransferase activity"/>
    <property type="evidence" value="ECO:0007669"/>
    <property type="project" value="UniProtKB-UniRule"/>
</dbReference>
<evidence type="ECO:0000313" key="11">
    <source>
        <dbReference type="EMBL" id="EHL05576.1"/>
    </source>
</evidence>
<dbReference type="PANTHER" id="PTHR21342:SF1">
    <property type="entry name" value="PHOSPHOPANTETHEINE ADENYLYLTRANSFERASE"/>
    <property type="match status" value="1"/>
</dbReference>
<evidence type="ECO:0000313" key="12">
    <source>
        <dbReference type="Proteomes" id="UP000004416"/>
    </source>
</evidence>
<dbReference type="HOGENOM" id="CLU_100149_0_1_9"/>
<dbReference type="PANTHER" id="PTHR21342">
    <property type="entry name" value="PHOSPHOPANTETHEINE ADENYLYLTRANSFERASE"/>
    <property type="match status" value="1"/>
</dbReference>
<comment type="similarity">
    <text evidence="9">Belongs to the bacterial CoaD family.</text>
</comment>
<name>G9XS48_DESHA</name>
<dbReference type="GO" id="GO:0005524">
    <property type="term" value="F:ATP binding"/>
    <property type="evidence" value="ECO:0007669"/>
    <property type="project" value="UniProtKB-KW"/>
</dbReference>
<comment type="cofactor">
    <cofactor evidence="9">
        <name>Mg(2+)</name>
        <dbReference type="ChEBI" id="CHEBI:18420"/>
    </cofactor>
</comment>
<organism evidence="11 12">
    <name type="scientific">Desulfitobacterium hafniense DP7</name>
    <dbReference type="NCBI Taxonomy" id="537010"/>
    <lineage>
        <taxon>Bacteria</taxon>
        <taxon>Bacillati</taxon>
        <taxon>Bacillota</taxon>
        <taxon>Clostridia</taxon>
        <taxon>Eubacteriales</taxon>
        <taxon>Desulfitobacteriaceae</taxon>
        <taxon>Desulfitobacterium</taxon>
    </lineage>
</organism>
<evidence type="ECO:0000256" key="1">
    <source>
        <dbReference type="ARBA" id="ARBA00022490"/>
    </source>
</evidence>
<dbReference type="Proteomes" id="UP000004416">
    <property type="component" value="Unassembled WGS sequence"/>
</dbReference>
<keyword evidence="6 9" id="KW-0460">Magnesium</keyword>
<comment type="catalytic activity">
    <reaction evidence="8 9">
        <text>(R)-4'-phosphopantetheine + ATP + H(+) = 3'-dephospho-CoA + diphosphate</text>
        <dbReference type="Rhea" id="RHEA:19801"/>
        <dbReference type="ChEBI" id="CHEBI:15378"/>
        <dbReference type="ChEBI" id="CHEBI:30616"/>
        <dbReference type="ChEBI" id="CHEBI:33019"/>
        <dbReference type="ChEBI" id="CHEBI:57328"/>
        <dbReference type="ChEBI" id="CHEBI:61723"/>
        <dbReference type="EC" id="2.7.7.3"/>
    </reaction>
</comment>